<organism evidence="3 4">
    <name type="scientific">Arcicella rigui</name>
    <dbReference type="NCBI Taxonomy" id="797020"/>
    <lineage>
        <taxon>Bacteria</taxon>
        <taxon>Pseudomonadati</taxon>
        <taxon>Bacteroidota</taxon>
        <taxon>Cytophagia</taxon>
        <taxon>Cytophagales</taxon>
        <taxon>Flectobacillaceae</taxon>
        <taxon>Arcicella</taxon>
    </lineage>
</organism>
<keyword evidence="1" id="KW-0597">Phosphoprotein</keyword>
<dbReference type="PROSITE" id="PS50110">
    <property type="entry name" value="RESPONSE_REGULATORY"/>
    <property type="match status" value="1"/>
</dbReference>
<gene>
    <name evidence="3" type="ORF">VB248_02035</name>
</gene>
<evidence type="ECO:0000259" key="2">
    <source>
        <dbReference type="PROSITE" id="PS50110"/>
    </source>
</evidence>
<dbReference type="PANTHER" id="PTHR43228">
    <property type="entry name" value="TWO-COMPONENT RESPONSE REGULATOR"/>
    <property type="match status" value="1"/>
</dbReference>
<evidence type="ECO:0000256" key="1">
    <source>
        <dbReference type="PROSITE-ProRule" id="PRU00169"/>
    </source>
</evidence>
<reference evidence="3 4" key="1">
    <citation type="submission" date="2023-12" db="EMBL/GenBank/DDBJ databases">
        <title>Novel species of the genus Arcicella isolated from rivers.</title>
        <authorList>
            <person name="Lu H."/>
        </authorList>
    </citation>
    <scope>NUCLEOTIDE SEQUENCE [LARGE SCALE GENOMIC DNA]</scope>
    <source>
        <strain evidence="3 4">KCTC 23307</strain>
    </source>
</reference>
<dbReference type="Gene3D" id="3.40.50.2300">
    <property type="match status" value="1"/>
</dbReference>
<dbReference type="EMBL" id="JAYFUM010000002">
    <property type="protein sequence ID" value="MEA5137893.1"/>
    <property type="molecule type" value="Genomic_DNA"/>
</dbReference>
<evidence type="ECO:0000313" key="4">
    <source>
        <dbReference type="Proteomes" id="UP001302949"/>
    </source>
</evidence>
<dbReference type="InterPro" id="IPR001789">
    <property type="entry name" value="Sig_transdc_resp-reg_receiver"/>
</dbReference>
<dbReference type="InterPro" id="IPR052048">
    <property type="entry name" value="ST_Response_Regulator"/>
</dbReference>
<dbReference type="PANTHER" id="PTHR43228:SF1">
    <property type="entry name" value="TWO-COMPONENT RESPONSE REGULATOR ARR22"/>
    <property type="match status" value="1"/>
</dbReference>
<proteinExistence type="predicted"/>
<feature type="modified residue" description="4-aspartylphosphate" evidence="1">
    <location>
        <position position="58"/>
    </location>
</feature>
<dbReference type="Pfam" id="PF00072">
    <property type="entry name" value="Response_reg"/>
    <property type="match status" value="1"/>
</dbReference>
<evidence type="ECO:0000313" key="3">
    <source>
        <dbReference type="EMBL" id="MEA5137893.1"/>
    </source>
</evidence>
<protein>
    <submittedName>
        <fullName evidence="3">Response regulator</fullName>
    </submittedName>
</protein>
<sequence length="132" mass="15194">MVNFQQAILIVDDEFLNRFLLRKFLADLDFPLAEVENGEDAIDWIKNSDYTQVIILLDLNMPVMDGFEVINYLQTNSSEFADKQIEIIIVSASEFSDFSKKMPDAKIVDFLRKPCTKVAIHNSINKALENFK</sequence>
<dbReference type="CDD" id="cd17546">
    <property type="entry name" value="REC_hyHK_CKI1_RcsC-like"/>
    <property type="match status" value="1"/>
</dbReference>
<dbReference type="RefSeq" id="WP_323295063.1">
    <property type="nucleotide sequence ID" value="NZ_JAYFUM010000002.1"/>
</dbReference>
<dbReference type="SMART" id="SM00448">
    <property type="entry name" value="REC"/>
    <property type="match status" value="1"/>
</dbReference>
<dbReference type="SUPFAM" id="SSF52172">
    <property type="entry name" value="CheY-like"/>
    <property type="match status" value="1"/>
</dbReference>
<comment type="caution">
    <text evidence="3">The sequence shown here is derived from an EMBL/GenBank/DDBJ whole genome shotgun (WGS) entry which is preliminary data.</text>
</comment>
<dbReference type="InterPro" id="IPR011006">
    <property type="entry name" value="CheY-like_superfamily"/>
</dbReference>
<accession>A0ABU5Q5J8</accession>
<feature type="domain" description="Response regulatory" evidence="2">
    <location>
        <begin position="7"/>
        <end position="128"/>
    </location>
</feature>
<keyword evidence="4" id="KW-1185">Reference proteome</keyword>
<name>A0ABU5Q5J8_9BACT</name>
<dbReference type="Proteomes" id="UP001302949">
    <property type="component" value="Unassembled WGS sequence"/>
</dbReference>